<keyword evidence="9" id="KW-0234">DNA repair</keyword>
<protein>
    <recommendedName>
        <fullName evidence="13">8-oxo-dGTP diphosphatase</fullName>
        <ecNumber evidence="12">3.6.1.55</ecNumber>
    </recommendedName>
    <alternativeName>
        <fullName evidence="16">7,8-dihydro-8-oxoguanine-triphosphatase</fullName>
    </alternativeName>
    <alternativeName>
        <fullName evidence="15">Mutator protein MutT</fullName>
    </alternativeName>
    <alternativeName>
        <fullName evidence="14">dGTP pyrophosphohydrolase</fullName>
    </alternativeName>
</protein>
<accession>A0AA48GMM1</accession>
<keyword evidence="7 17" id="KW-0378">Hydrolase</keyword>
<evidence type="ECO:0000256" key="1">
    <source>
        <dbReference type="ARBA" id="ARBA00001946"/>
    </source>
</evidence>
<evidence type="ECO:0000313" key="19">
    <source>
        <dbReference type="EMBL" id="BDU72644.1"/>
    </source>
</evidence>
<dbReference type="PROSITE" id="PS00893">
    <property type="entry name" value="NUDIX_BOX"/>
    <property type="match status" value="1"/>
</dbReference>
<dbReference type="AlphaFoldDB" id="A0AA48GMM1"/>
<gene>
    <name evidence="19" type="ORF">METEAL_18180</name>
</gene>
<dbReference type="GO" id="GO:0035539">
    <property type="term" value="F:8-oxo-7,8-dihydrodeoxyguanosine triphosphate pyrophosphatase activity"/>
    <property type="evidence" value="ECO:0007669"/>
    <property type="project" value="UniProtKB-EC"/>
</dbReference>
<dbReference type="PROSITE" id="PS51462">
    <property type="entry name" value="NUDIX"/>
    <property type="match status" value="1"/>
</dbReference>
<dbReference type="GO" id="GO:0044715">
    <property type="term" value="F:8-oxo-dGDP phosphatase activity"/>
    <property type="evidence" value="ECO:0007669"/>
    <property type="project" value="TreeGrafter"/>
</dbReference>
<evidence type="ECO:0000256" key="10">
    <source>
        <dbReference type="ARBA" id="ARBA00035861"/>
    </source>
</evidence>
<dbReference type="InterPro" id="IPR020084">
    <property type="entry name" value="NUDIX_hydrolase_CS"/>
</dbReference>
<dbReference type="Proteomes" id="UP001238179">
    <property type="component" value="Chromosome"/>
</dbReference>
<keyword evidence="5" id="KW-0479">Metal-binding</keyword>
<dbReference type="EMBL" id="AP027080">
    <property type="protein sequence ID" value="BDU72644.1"/>
    <property type="molecule type" value="Genomic_DNA"/>
</dbReference>
<name>A0AA48GMM1_9BACT</name>
<evidence type="ECO:0000256" key="7">
    <source>
        <dbReference type="ARBA" id="ARBA00022801"/>
    </source>
</evidence>
<evidence type="ECO:0000256" key="13">
    <source>
        <dbReference type="ARBA" id="ARBA00040794"/>
    </source>
</evidence>
<reference evidence="20" key="1">
    <citation type="journal article" date="2023" name="Int. J. Syst. Evol. Microbiol.">
        <title>Mesoterricola silvestris gen. nov., sp. nov., Mesoterricola sediminis sp. nov., Geothrix oryzae sp. nov., Geothrix edaphica sp. nov., Geothrix rubra sp. nov., and Geothrix limicola sp. nov., six novel members of Acidobacteriota isolated from soils.</title>
        <authorList>
            <person name="Itoh H."/>
            <person name="Sugisawa Y."/>
            <person name="Mise K."/>
            <person name="Xu Z."/>
            <person name="Kuniyasu M."/>
            <person name="Ushijima N."/>
            <person name="Kawano K."/>
            <person name="Kobayashi E."/>
            <person name="Shiratori Y."/>
            <person name="Masuda Y."/>
            <person name="Senoo K."/>
        </authorList>
    </citation>
    <scope>NUCLEOTIDE SEQUENCE [LARGE SCALE GENOMIC DNA]</scope>
    <source>
        <strain evidence="20">W79</strain>
    </source>
</reference>
<dbReference type="GO" id="GO:0006281">
    <property type="term" value="P:DNA repair"/>
    <property type="evidence" value="ECO:0007669"/>
    <property type="project" value="UniProtKB-KW"/>
</dbReference>
<dbReference type="InterPro" id="IPR015797">
    <property type="entry name" value="NUDIX_hydrolase-like_dom_sf"/>
</dbReference>
<keyword evidence="6" id="KW-0227">DNA damage</keyword>
<evidence type="ECO:0000313" key="20">
    <source>
        <dbReference type="Proteomes" id="UP001238179"/>
    </source>
</evidence>
<comment type="catalytic activity">
    <reaction evidence="10">
        <text>8-oxo-dGTP + H2O = 8-oxo-dGMP + diphosphate + H(+)</text>
        <dbReference type="Rhea" id="RHEA:31575"/>
        <dbReference type="ChEBI" id="CHEBI:15377"/>
        <dbReference type="ChEBI" id="CHEBI:15378"/>
        <dbReference type="ChEBI" id="CHEBI:33019"/>
        <dbReference type="ChEBI" id="CHEBI:63224"/>
        <dbReference type="ChEBI" id="CHEBI:77896"/>
        <dbReference type="EC" id="3.6.1.55"/>
    </reaction>
</comment>
<dbReference type="Pfam" id="PF00293">
    <property type="entry name" value="NUDIX"/>
    <property type="match status" value="1"/>
</dbReference>
<evidence type="ECO:0000256" key="3">
    <source>
        <dbReference type="ARBA" id="ARBA00022457"/>
    </source>
</evidence>
<comment type="catalytic activity">
    <reaction evidence="11">
        <text>8-oxo-GTP + H2O = 8-oxo-GMP + diphosphate + H(+)</text>
        <dbReference type="Rhea" id="RHEA:67616"/>
        <dbReference type="ChEBI" id="CHEBI:15377"/>
        <dbReference type="ChEBI" id="CHEBI:15378"/>
        <dbReference type="ChEBI" id="CHEBI:33019"/>
        <dbReference type="ChEBI" id="CHEBI:143553"/>
        <dbReference type="ChEBI" id="CHEBI:145694"/>
    </reaction>
</comment>
<dbReference type="PRINTS" id="PR00502">
    <property type="entry name" value="NUDIXFAMILY"/>
</dbReference>
<dbReference type="EC" id="3.6.1.55" evidence="12"/>
<keyword evidence="3" id="KW-0515">Mutator protein</keyword>
<comment type="cofactor">
    <cofactor evidence="1">
        <name>Mg(2+)</name>
        <dbReference type="ChEBI" id="CHEBI:18420"/>
    </cofactor>
</comment>
<evidence type="ECO:0000256" key="12">
    <source>
        <dbReference type="ARBA" id="ARBA00038905"/>
    </source>
</evidence>
<dbReference type="RefSeq" id="WP_316415556.1">
    <property type="nucleotide sequence ID" value="NZ_AP027080.1"/>
</dbReference>
<evidence type="ECO:0000256" key="16">
    <source>
        <dbReference type="ARBA" id="ARBA00042798"/>
    </source>
</evidence>
<evidence type="ECO:0000256" key="15">
    <source>
        <dbReference type="ARBA" id="ARBA00041979"/>
    </source>
</evidence>
<dbReference type="InterPro" id="IPR000086">
    <property type="entry name" value="NUDIX_hydrolase_dom"/>
</dbReference>
<evidence type="ECO:0000256" key="8">
    <source>
        <dbReference type="ARBA" id="ARBA00022842"/>
    </source>
</evidence>
<evidence type="ECO:0000256" key="5">
    <source>
        <dbReference type="ARBA" id="ARBA00022723"/>
    </source>
</evidence>
<dbReference type="CDD" id="cd03425">
    <property type="entry name" value="NUDIX_MutT_NudA_like"/>
    <property type="match status" value="1"/>
</dbReference>
<dbReference type="KEGG" id="msil:METEAL_18180"/>
<evidence type="ECO:0000256" key="9">
    <source>
        <dbReference type="ARBA" id="ARBA00023204"/>
    </source>
</evidence>
<evidence type="ECO:0000256" key="2">
    <source>
        <dbReference type="ARBA" id="ARBA00005582"/>
    </source>
</evidence>
<keyword evidence="20" id="KW-1185">Reference proteome</keyword>
<keyword evidence="4" id="KW-0235">DNA replication</keyword>
<dbReference type="GO" id="GO:0006260">
    <property type="term" value="P:DNA replication"/>
    <property type="evidence" value="ECO:0007669"/>
    <property type="project" value="UniProtKB-KW"/>
</dbReference>
<dbReference type="PANTHER" id="PTHR47707">
    <property type="entry name" value="8-OXO-DGTP DIPHOSPHATASE"/>
    <property type="match status" value="1"/>
</dbReference>
<evidence type="ECO:0000259" key="18">
    <source>
        <dbReference type="PROSITE" id="PS51462"/>
    </source>
</evidence>
<evidence type="ECO:0000256" key="17">
    <source>
        <dbReference type="RuleBase" id="RU003476"/>
    </source>
</evidence>
<evidence type="ECO:0000256" key="4">
    <source>
        <dbReference type="ARBA" id="ARBA00022705"/>
    </source>
</evidence>
<feature type="domain" description="Nudix hydrolase" evidence="18">
    <location>
        <begin position="1"/>
        <end position="124"/>
    </location>
</feature>
<dbReference type="InterPro" id="IPR020476">
    <property type="entry name" value="Nudix_hydrolase"/>
</dbReference>
<comment type="similarity">
    <text evidence="2 17">Belongs to the Nudix hydrolase family.</text>
</comment>
<keyword evidence="8" id="KW-0460">Magnesium</keyword>
<dbReference type="GO" id="GO:0044716">
    <property type="term" value="F:8-oxo-GDP phosphatase activity"/>
    <property type="evidence" value="ECO:0007669"/>
    <property type="project" value="TreeGrafter"/>
</dbReference>
<dbReference type="PANTHER" id="PTHR47707:SF1">
    <property type="entry name" value="NUDIX HYDROLASE FAMILY PROTEIN"/>
    <property type="match status" value="1"/>
</dbReference>
<sequence>MSALRVCVAAIRREGRFFLQRRDPLAARFPALWELPGGKAEPGETPEAALRRELQEELGWAPERVAPLATVAHDYGAFRVELQVFLCEGPGTLHAPLAWGWFTPGEMARLPMPEANRGLPETLACAPR</sequence>
<dbReference type="SUPFAM" id="SSF55811">
    <property type="entry name" value="Nudix"/>
    <property type="match status" value="1"/>
</dbReference>
<evidence type="ECO:0000256" key="6">
    <source>
        <dbReference type="ARBA" id="ARBA00022763"/>
    </source>
</evidence>
<dbReference type="Gene3D" id="3.90.79.10">
    <property type="entry name" value="Nucleoside Triphosphate Pyrophosphohydrolase"/>
    <property type="match status" value="1"/>
</dbReference>
<evidence type="ECO:0000256" key="14">
    <source>
        <dbReference type="ARBA" id="ARBA00041592"/>
    </source>
</evidence>
<dbReference type="GO" id="GO:0046872">
    <property type="term" value="F:metal ion binding"/>
    <property type="evidence" value="ECO:0007669"/>
    <property type="project" value="UniProtKB-KW"/>
</dbReference>
<organism evidence="19 20">
    <name type="scientific">Mesoterricola silvestris</name>
    <dbReference type="NCBI Taxonomy" id="2927979"/>
    <lineage>
        <taxon>Bacteria</taxon>
        <taxon>Pseudomonadati</taxon>
        <taxon>Acidobacteriota</taxon>
        <taxon>Holophagae</taxon>
        <taxon>Holophagales</taxon>
        <taxon>Holophagaceae</taxon>
        <taxon>Mesoterricola</taxon>
    </lineage>
</organism>
<proteinExistence type="inferred from homology"/>
<evidence type="ECO:0000256" key="11">
    <source>
        <dbReference type="ARBA" id="ARBA00036904"/>
    </source>
</evidence>
<dbReference type="InterPro" id="IPR047127">
    <property type="entry name" value="MutT-like"/>
</dbReference>
<dbReference type="GO" id="GO:0008413">
    <property type="term" value="F:8-oxo-7,8-dihydroguanosine triphosphate pyrophosphatase activity"/>
    <property type="evidence" value="ECO:0007669"/>
    <property type="project" value="TreeGrafter"/>
</dbReference>